<evidence type="ECO:0000256" key="5">
    <source>
        <dbReference type="ARBA" id="ARBA00023163"/>
    </source>
</evidence>
<dbReference type="SMART" id="SM00862">
    <property type="entry name" value="Trans_reg_C"/>
    <property type="match status" value="1"/>
</dbReference>
<dbReference type="InterPro" id="IPR001867">
    <property type="entry name" value="OmpR/PhoB-type_DNA-bd"/>
</dbReference>
<dbReference type="InterPro" id="IPR001789">
    <property type="entry name" value="Sig_transdc_resp-reg_receiver"/>
</dbReference>
<dbReference type="GO" id="GO:0000156">
    <property type="term" value="F:phosphorelay response regulator activity"/>
    <property type="evidence" value="ECO:0007669"/>
    <property type="project" value="TreeGrafter"/>
</dbReference>
<evidence type="ECO:0000256" key="4">
    <source>
        <dbReference type="ARBA" id="ARBA00023125"/>
    </source>
</evidence>
<feature type="modified residue" description="4-aspartylphosphate" evidence="6">
    <location>
        <position position="55"/>
    </location>
</feature>
<gene>
    <name evidence="10" type="ORF">HELGO_WM56466</name>
</gene>
<dbReference type="Pfam" id="PF00486">
    <property type="entry name" value="Trans_reg_C"/>
    <property type="match status" value="1"/>
</dbReference>
<dbReference type="InterPro" id="IPR011006">
    <property type="entry name" value="CheY-like_superfamily"/>
</dbReference>
<keyword evidence="3" id="KW-0805">Transcription regulation</keyword>
<name>A0A6S6U1T3_9BACT</name>
<evidence type="ECO:0000259" key="8">
    <source>
        <dbReference type="PROSITE" id="PS50110"/>
    </source>
</evidence>
<protein>
    <submittedName>
        <fullName evidence="10">DNA-binding response regulator</fullName>
    </submittedName>
</protein>
<evidence type="ECO:0000256" key="2">
    <source>
        <dbReference type="ARBA" id="ARBA00023012"/>
    </source>
</evidence>
<dbReference type="PANTHER" id="PTHR48111">
    <property type="entry name" value="REGULATOR OF RPOS"/>
    <property type="match status" value="1"/>
</dbReference>
<dbReference type="AlphaFoldDB" id="A0A6S6U1T3"/>
<dbReference type="InterPro" id="IPR036388">
    <property type="entry name" value="WH-like_DNA-bd_sf"/>
</dbReference>
<keyword evidence="2" id="KW-0902">Two-component regulatory system</keyword>
<reference evidence="10" key="1">
    <citation type="submission" date="2020-01" db="EMBL/GenBank/DDBJ databases">
        <authorList>
            <person name="Meier V. D."/>
            <person name="Meier V D."/>
        </authorList>
    </citation>
    <scope>NUCLEOTIDE SEQUENCE</scope>
    <source>
        <strain evidence="10">HLG_WM_MAG_03</strain>
    </source>
</reference>
<dbReference type="GO" id="GO:0032993">
    <property type="term" value="C:protein-DNA complex"/>
    <property type="evidence" value="ECO:0007669"/>
    <property type="project" value="TreeGrafter"/>
</dbReference>
<dbReference type="Gene3D" id="1.10.10.10">
    <property type="entry name" value="Winged helix-like DNA-binding domain superfamily/Winged helix DNA-binding domain"/>
    <property type="match status" value="1"/>
</dbReference>
<evidence type="ECO:0000256" key="7">
    <source>
        <dbReference type="PROSITE-ProRule" id="PRU01091"/>
    </source>
</evidence>
<dbReference type="GO" id="GO:0005829">
    <property type="term" value="C:cytosol"/>
    <property type="evidence" value="ECO:0007669"/>
    <property type="project" value="TreeGrafter"/>
</dbReference>
<feature type="domain" description="Response regulatory" evidence="8">
    <location>
        <begin position="6"/>
        <end position="120"/>
    </location>
</feature>
<dbReference type="Pfam" id="PF00072">
    <property type="entry name" value="Response_reg"/>
    <property type="match status" value="1"/>
</dbReference>
<dbReference type="InterPro" id="IPR039420">
    <property type="entry name" value="WalR-like"/>
</dbReference>
<dbReference type="GO" id="GO:0000976">
    <property type="term" value="F:transcription cis-regulatory region binding"/>
    <property type="evidence" value="ECO:0007669"/>
    <property type="project" value="TreeGrafter"/>
</dbReference>
<dbReference type="SUPFAM" id="SSF46894">
    <property type="entry name" value="C-terminal effector domain of the bipartite response regulators"/>
    <property type="match status" value="1"/>
</dbReference>
<accession>A0A6S6U1T3</accession>
<keyword evidence="1 6" id="KW-0597">Phosphoprotein</keyword>
<dbReference type="PROSITE" id="PS51755">
    <property type="entry name" value="OMPR_PHOB"/>
    <property type="match status" value="1"/>
</dbReference>
<feature type="DNA-binding region" description="OmpR/PhoB-type" evidence="7">
    <location>
        <begin position="129"/>
        <end position="223"/>
    </location>
</feature>
<dbReference type="Gene3D" id="3.40.50.2300">
    <property type="match status" value="1"/>
</dbReference>
<keyword evidence="5" id="KW-0804">Transcription</keyword>
<organism evidence="10">
    <name type="scientific">uncultured Sulfurovum sp</name>
    <dbReference type="NCBI Taxonomy" id="269237"/>
    <lineage>
        <taxon>Bacteria</taxon>
        <taxon>Pseudomonadati</taxon>
        <taxon>Campylobacterota</taxon>
        <taxon>Epsilonproteobacteria</taxon>
        <taxon>Campylobacterales</taxon>
        <taxon>Sulfurovaceae</taxon>
        <taxon>Sulfurovum</taxon>
        <taxon>environmental samples</taxon>
    </lineage>
</organism>
<feature type="domain" description="OmpR/PhoB-type" evidence="9">
    <location>
        <begin position="129"/>
        <end position="223"/>
    </location>
</feature>
<evidence type="ECO:0000256" key="1">
    <source>
        <dbReference type="ARBA" id="ARBA00022553"/>
    </source>
</evidence>
<evidence type="ECO:0000256" key="6">
    <source>
        <dbReference type="PROSITE-ProRule" id="PRU00169"/>
    </source>
</evidence>
<dbReference type="SMART" id="SM00448">
    <property type="entry name" value="REC"/>
    <property type="match status" value="1"/>
</dbReference>
<proteinExistence type="predicted"/>
<dbReference type="EMBL" id="CACVAR010000343">
    <property type="protein sequence ID" value="CAA6822803.1"/>
    <property type="molecule type" value="Genomic_DNA"/>
</dbReference>
<dbReference type="PROSITE" id="PS50110">
    <property type="entry name" value="RESPONSE_REGULATORY"/>
    <property type="match status" value="1"/>
</dbReference>
<dbReference type="PANTHER" id="PTHR48111:SF1">
    <property type="entry name" value="TWO-COMPONENT RESPONSE REGULATOR ORR33"/>
    <property type="match status" value="1"/>
</dbReference>
<keyword evidence="4 7" id="KW-0238">DNA-binding</keyword>
<dbReference type="CDD" id="cd17536">
    <property type="entry name" value="REC_YesN-like"/>
    <property type="match status" value="1"/>
</dbReference>
<evidence type="ECO:0000313" key="10">
    <source>
        <dbReference type="EMBL" id="CAA6822803.1"/>
    </source>
</evidence>
<dbReference type="SUPFAM" id="SSF52172">
    <property type="entry name" value="CheY-like"/>
    <property type="match status" value="1"/>
</dbReference>
<evidence type="ECO:0000256" key="3">
    <source>
        <dbReference type="ARBA" id="ARBA00023015"/>
    </source>
</evidence>
<dbReference type="GO" id="GO:0006355">
    <property type="term" value="P:regulation of DNA-templated transcription"/>
    <property type="evidence" value="ECO:0007669"/>
    <property type="project" value="InterPro"/>
</dbReference>
<sequence>MRKNTTILYVDDNSLIREEAVEYLSLIYNKVLEASNGQEALNIYKETKPDIIITDIEMPIMNGLQMVKSIRRQDKNIPIIIVTAFLHTEYLLEAIELHLIKYIVKPISNYKLDIALELAHEYLRNEEKKCILQLAENSYYDQLNKVLTINKKVISLTHNEMLLLSLLSNNPNNVVTYTEIKNKIWHYQDNYIDSLRSLIRSLRIKLEDITINNISGIGYRIIIKYHS</sequence>
<evidence type="ECO:0000259" key="9">
    <source>
        <dbReference type="PROSITE" id="PS51755"/>
    </source>
</evidence>
<dbReference type="InterPro" id="IPR016032">
    <property type="entry name" value="Sig_transdc_resp-reg_C-effctor"/>
</dbReference>